<dbReference type="EMBL" id="FRFE01000060">
    <property type="protein sequence ID" value="SHO53525.1"/>
    <property type="molecule type" value="Genomic_DNA"/>
</dbReference>
<reference evidence="2 3" key="1">
    <citation type="submission" date="2016-12" db="EMBL/GenBank/DDBJ databases">
        <authorList>
            <person name="Song W.-J."/>
            <person name="Kurnit D.M."/>
        </authorList>
    </citation>
    <scope>NUCLEOTIDE SEQUENCE [LARGE SCALE GENOMIC DNA]</scope>
    <source>
        <strain evidence="2 3">DSM 18488</strain>
    </source>
</reference>
<accession>A0A1M7YLM4</accession>
<dbReference type="Pfam" id="PF10114">
    <property type="entry name" value="PocR"/>
    <property type="match status" value="1"/>
</dbReference>
<sequence>MKYKLKDLIDLEHFQNLQDRLNKIYSFPSSIIDNDGNILTATAWQDVCTEFHRKNKDCERECIKSQCCLTVNSIIKAVEI</sequence>
<evidence type="ECO:0000313" key="3">
    <source>
        <dbReference type="Proteomes" id="UP000184603"/>
    </source>
</evidence>
<dbReference type="STRING" id="1121416.SAMN02745220_05186"/>
<dbReference type="Proteomes" id="UP000184603">
    <property type="component" value="Unassembled WGS sequence"/>
</dbReference>
<protein>
    <submittedName>
        <fullName evidence="2">PocR sensory domain-containing protein</fullName>
    </submittedName>
</protein>
<dbReference type="OrthoDB" id="9812358at2"/>
<dbReference type="AlphaFoldDB" id="A0A1M7YLM4"/>
<dbReference type="RefSeq" id="WP_159441390.1">
    <property type="nucleotide sequence ID" value="NZ_FRFE01000060.1"/>
</dbReference>
<gene>
    <name evidence="2" type="ORF">SAMN02745220_05186</name>
</gene>
<proteinExistence type="predicted"/>
<keyword evidence="3" id="KW-1185">Reference proteome</keyword>
<organism evidence="2 3">
    <name type="scientific">Desulfopila aestuarii DSM 18488</name>
    <dbReference type="NCBI Taxonomy" id="1121416"/>
    <lineage>
        <taxon>Bacteria</taxon>
        <taxon>Pseudomonadati</taxon>
        <taxon>Thermodesulfobacteriota</taxon>
        <taxon>Desulfobulbia</taxon>
        <taxon>Desulfobulbales</taxon>
        <taxon>Desulfocapsaceae</taxon>
        <taxon>Desulfopila</taxon>
    </lineage>
</organism>
<dbReference type="InterPro" id="IPR018771">
    <property type="entry name" value="PocR_dom"/>
</dbReference>
<evidence type="ECO:0000313" key="2">
    <source>
        <dbReference type="EMBL" id="SHO53525.1"/>
    </source>
</evidence>
<name>A0A1M7YLM4_9BACT</name>
<evidence type="ECO:0000259" key="1">
    <source>
        <dbReference type="Pfam" id="PF10114"/>
    </source>
</evidence>
<feature type="domain" description="PocR" evidence="1">
    <location>
        <begin position="7"/>
        <end position="70"/>
    </location>
</feature>